<dbReference type="EMBL" id="DS985245">
    <property type="protein sequence ID" value="EDV24704.1"/>
    <property type="molecule type" value="Genomic_DNA"/>
</dbReference>
<dbReference type="GO" id="GO:0005524">
    <property type="term" value="F:ATP binding"/>
    <property type="evidence" value="ECO:0007669"/>
    <property type="project" value="UniProtKB-UniRule"/>
</dbReference>
<dbReference type="STRING" id="10228.B3RWJ7"/>
<reference evidence="6 7" key="1">
    <citation type="journal article" date="2008" name="Nature">
        <title>The Trichoplax genome and the nature of placozoans.</title>
        <authorList>
            <person name="Srivastava M."/>
            <person name="Begovic E."/>
            <person name="Chapman J."/>
            <person name="Putnam N.H."/>
            <person name="Hellsten U."/>
            <person name="Kawashima T."/>
            <person name="Kuo A."/>
            <person name="Mitros T."/>
            <person name="Salamov A."/>
            <person name="Carpenter M.L."/>
            <person name="Signorovitch A.Y."/>
            <person name="Moreno M.A."/>
            <person name="Kamm K."/>
            <person name="Grimwood J."/>
            <person name="Schmutz J."/>
            <person name="Shapiro H."/>
            <person name="Grigoriev I.V."/>
            <person name="Buss L.W."/>
            <person name="Schierwater B."/>
            <person name="Dellaporta S.L."/>
            <person name="Rokhsar D.S."/>
        </authorList>
    </citation>
    <scope>NUCLEOTIDE SEQUENCE [LARGE SCALE GENOMIC DNA]</scope>
    <source>
        <strain evidence="6 7">Grell-BS-1999</strain>
    </source>
</reference>
<dbReference type="PANTHER" id="PTHR27001">
    <property type="entry name" value="OS01G0253100 PROTEIN"/>
    <property type="match status" value="1"/>
</dbReference>
<sequence>MADYFRKFFAKLSLQRLEGSLDKDLQVCDEVSINSGGKDIEMATNNRSEANFLGKGSFGIVYRGKLKDTIVAIKFLKPEFAAVIKKELSSLVRFQHENLIRLYGYNRKNVCLVLEFAALGPLRNSLEATEADEILTATQRIDIILGTAKGLEYLHTAFSKALVHRDISSGNVLLDKNRKAKISDFGLARSVQVIERESICATAFKACGTHGYMPPEAKYGVVSRKYDVYGFGVLVLEIISILLPYSTKRSPHMLSDIYFQKKERKLPFPSDKKIKWPAKCVSGLLEIAEKCLHIKSNRPYIDEIREDLEVFIKHLDVDKLSKDSSTTSFTQQDENKNLKKVIVLKDDTVNIRPTKPSSKKQRRPASAPVTAKNINIDAKPPEKSQLKIFFIDDQISTKVQDKSPTDEAKTVKEKNAINKNSAKVQDKASTNDTKSAGQTSPMTPGESPDLALYTTDV</sequence>
<evidence type="ECO:0000256" key="2">
    <source>
        <dbReference type="ARBA" id="ARBA00022840"/>
    </source>
</evidence>
<dbReference type="InterPro" id="IPR001245">
    <property type="entry name" value="Ser-Thr/Tyr_kinase_cat_dom"/>
</dbReference>
<dbReference type="PROSITE" id="PS50011">
    <property type="entry name" value="PROTEIN_KINASE_DOM"/>
    <property type="match status" value="1"/>
</dbReference>
<dbReference type="GO" id="GO:0004672">
    <property type="term" value="F:protein kinase activity"/>
    <property type="evidence" value="ECO:0007669"/>
    <property type="project" value="InterPro"/>
</dbReference>
<feature type="region of interest" description="Disordered" evidence="4">
    <location>
        <begin position="399"/>
        <end position="457"/>
    </location>
</feature>
<dbReference type="SUPFAM" id="SSF56112">
    <property type="entry name" value="Protein kinase-like (PK-like)"/>
    <property type="match status" value="1"/>
</dbReference>
<evidence type="ECO:0000256" key="3">
    <source>
        <dbReference type="PROSITE-ProRule" id="PRU10141"/>
    </source>
</evidence>
<keyword evidence="7" id="KW-1185">Reference proteome</keyword>
<dbReference type="Proteomes" id="UP000009022">
    <property type="component" value="Unassembled WGS sequence"/>
</dbReference>
<dbReference type="InterPro" id="IPR008266">
    <property type="entry name" value="Tyr_kinase_AS"/>
</dbReference>
<dbReference type="HOGENOM" id="CLU_598988_0_0_1"/>
<proteinExistence type="predicted"/>
<dbReference type="OrthoDB" id="4062651at2759"/>
<dbReference type="PROSITE" id="PS00107">
    <property type="entry name" value="PROTEIN_KINASE_ATP"/>
    <property type="match status" value="1"/>
</dbReference>
<keyword evidence="2 3" id="KW-0067">ATP-binding</keyword>
<evidence type="ECO:0000256" key="1">
    <source>
        <dbReference type="ARBA" id="ARBA00022741"/>
    </source>
</evidence>
<evidence type="ECO:0000313" key="7">
    <source>
        <dbReference type="Proteomes" id="UP000009022"/>
    </source>
</evidence>
<feature type="compositionally biased region" description="Basic and acidic residues" evidence="4">
    <location>
        <begin position="399"/>
        <end position="416"/>
    </location>
</feature>
<feature type="domain" description="Protein kinase" evidence="5">
    <location>
        <begin position="47"/>
        <end position="312"/>
    </location>
</feature>
<dbReference type="OMA" id="NENTHFA"/>
<dbReference type="CTD" id="6753807"/>
<dbReference type="RefSeq" id="XP_002112594.1">
    <property type="nucleotide sequence ID" value="XM_002112558.1"/>
</dbReference>
<dbReference type="PANTHER" id="PTHR27001:SF931">
    <property type="entry name" value="OS11G0664100 PROTEIN"/>
    <property type="match status" value="1"/>
</dbReference>
<dbReference type="GO" id="GO:0035556">
    <property type="term" value="P:intracellular signal transduction"/>
    <property type="evidence" value="ECO:0000318"/>
    <property type="project" value="GO_Central"/>
</dbReference>
<dbReference type="PhylomeDB" id="B3RWJ7"/>
<evidence type="ECO:0000259" key="5">
    <source>
        <dbReference type="PROSITE" id="PS50011"/>
    </source>
</evidence>
<feature type="compositionally biased region" description="Polar residues" evidence="4">
    <location>
        <begin position="417"/>
        <end position="442"/>
    </location>
</feature>
<dbReference type="GO" id="GO:0005634">
    <property type="term" value="C:nucleus"/>
    <property type="evidence" value="ECO:0000318"/>
    <property type="project" value="GO_Central"/>
</dbReference>
<gene>
    <name evidence="6" type="ORF">TRIADDRAFT_56774</name>
</gene>
<evidence type="ECO:0000256" key="4">
    <source>
        <dbReference type="SAM" id="MobiDB-lite"/>
    </source>
</evidence>
<dbReference type="GO" id="GO:0005737">
    <property type="term" value="C:cytoplasm"/>
    <property type="evidence" value="ECO:0000318"/>
    <property type="project" value="GO_Central"/>
</dbReference>
<feature type="binding site" evidence="3">
    <location>
        <position position="86"/>
    </location>
    <ligand>
        <name>ATP</name>
        <dbReference type="ChEBI" id="CHEBI:30616"/>
    </ligand>
</feature>
<feature type="region of interest" description="Disordered" evidence="4">
    <location>
        <begin position="351"/>
        <end position="378"/>
    </location>
</feature>
<evidence type="ECO:0000313" key="6">
    <source>
        <dbReference type="EMBL" id="EDV24704.1"/>
    </source>
</evidence>
<dbReference type="eggNOG" id="KOG1187">
    <property type="taxonomic scope" value="Eukaryota"/>
</dbReference>
<dbReference type="InterPro" id="IPR011009">
    <property type="entry name" value="Kinase-like_dom_sf"/>
</dbReference>
<dbReference type="InterPro" id="IPR017441">
    <property type="entry name" value="Protein_kinase_ATP_BS"/>
</dbReference>
<keyword evidence="1 3" id="KW-0547">Nucleotide-binding</keyword>
<dbReference type="InParanoid" id="B3RWJ7"/>
<dbReference type="InterPro" id="IPR000719">
    <property type="entry name" value="Prot_kinase_dom"/>
</dbReference>
<dbReference type="Pfam" id="PF07714">
    <property type="entry name" value="PK_Tyr_Ser-Thr"/>
    <property type="match status" value="1"/>
</dbReference>
<dbReference type="PROSITE" id="PS00109">
    <property type="entry name" value="PROTEIN_KINASE_TYR"/>
    <property type="match status" value="1"/>
</dbReference>
<dbReference type="KEGG" id="tad:TRIADDRAFT_56774"/>
<dbReference type="AlphaFoldDB" id="B3RWJ7"/>
<protein>
    <recommendedName>
        <fullName evidence="5">Protein kinase domain-containing protein</fullName>
    </recommendedName>
</protein>
<dbReference type="Gene3D" id="1.10.510.10">
    <property type="entry name" value="Transferase(Phosphotransferase) domain 1"/>
    <property type="match status" value="1"/>
</dbReference>
<name>B3RWJ7_TRIAD</name>
<organism evidence="6 7">
    <name type="scientific">Trichoplax adhaerens</name>
    <name type="common">Trichoplax reptans</name>
    <dbReference type="NCBI Taxonomy" id="10228"/>
    <lineage>
        <taxon>Eukaryota</taxon>
        <taxon>Metazoa</taxon>
        <taxon>Placozoa</taxon>
        <taxon>Uniplacotomia</taxon>
        <taxon>Trichoplacea</taxon>
        <taxon>Trichoplacidae</taxon>
        <taxon>Trichoplax</taxon>
    </lineage>
</organism>
<accession>B3RWJ7</accession>
<dbReference type="GeneID" id="6753807"/>